<dbReference type="SMART" id="SM00382">
    <property type="entry name" value="AAA"/>
    <property type="match status" value="1"/>
</dbReference>
<dbReference type="Gene3D" id="1.10.8.60">
    <property type="match status" value="1"/>
</dbReference>
<evidence type="ECO:0000256" key="3">
    <source>
        <dbReference type="ARBA" id="ARBA00022741"/>
    </source>
</evidence>
<feature type="domain" description="AAA+ ATPase" evidence="9">
    <location>
        <begin position="33"/>
        <end position="178"/>
    </location>
</feature>
<dbReference type="SUPFAM" id="SSF52540">
    <property type="entry name" value="P-loop containing nucleoside triphosphate hydrolases"/>
    <property type="match status" value="1"/>
</dbReference>
<keyword evidence="6 8" id="KW-0239">DNA-directed DNA polymerase</keyword>
<dbReference type="NCBIfam" id="TIGR02397">
    <property type="entry name" value="dnaX_nterm"/>
    <property type="match status" value="1"/>
</dbReference>
<dbReference type="Proteomes" id="UP000034320">
    <property type="component" value="Unassembled WGS sequence"/>
</dbReference>
<dbReference type="PANTHER" id="PTHR11669">
    <property type="entry name" value="REPLICATION FACTOR C / DNA POLYMERASE III GAMMA-TAU SUBUNIT"/>
    <property type="match status" value="1"/>
</dbReference>
<dbReference type="SUPFAM" id="SSF48019">
    <property type="entry name" value="post-AAA+ oligomerization domain-like"/>
    <property type="match status" value="1"/>
</dbReference>
<comment type="catalytic activity">
    <reaction evidence="7 8">
        <text>DNA(n) + a 2'-deoxyribonucleoside 5'-triphosphate = DNA(n+1) + diphosphate</text>
        <dbReference type="Rhea" id="RHEA:22508"/>
        <dbReference type="Rhea" id="RHEA-COMP:17339"/>
        <dbReference type="Rhea" id="RHEA-COMP:17340"/>
        <dbReference type="ChEBI" id="CHEBI:33019"/>
        <dbReference type="ChEBI" id="CHEBI:61560"/>
        <dbReference type="ChEBI" id="CHEBI:173112"/>
        <dbReference type="EC" id="2.7.7.7"/>
    </reaction>
</comment>
<proteinExistence type="inferred from homology"/>
<keyword evidence="5 8" id="KW-0067">ATP-binding</keyword>
<evidence type="ECO:0000256" key="7">
    <source>
        <dbReference type="ARBA" id="ARBA00049244"/>
    </source>
</evidence>
<dbReference type="PANTHER" id="PTHR11669:SF0">
    <property type="entry name" value="PROTEIN STICHEL-LIKE 2"/>
    <property type="match status" value="1"/>
</dbReference>
<dbReference type="GO" id="GO:0006261">
    <property type="term" value="P:DNA-templated DNA replication"/>
    <property type="evidence" value="ECO:0007669"/>
    <property type="project" value="TreeGrafter"/>
</dbReference>
<dbReference type="InterPro" id="IPR027417">
    <property type="entry name" value="P-loop_NTPase"/>
</dbReference>
<dbReference type="Pfam" id="PF13177">
    <property type="entry name" value="DNA_pol3_delta2"/>
    <property type="match status" value="1"/>
</dbReference>
<dbReference type="InterPro" id="IPR008921">
    <property type="entry name" value="DNA_pol3_clamp-load_cplx_C"/>
</dbReference>
<dbReference type="EMBL" id="LCDD01000004">
    <property type="protein sequence ID" value="KKS47541.1"/>
    <property type="molecule type" value="Genomic_DNA"/>
</dbReference>
<evidence type="ECO:0000259" key="9">
    <source>
        <dbReference type="SMART" id="SM00382"/>
    </source>
</evidence>
<keyword evidence="8" id="KW-0548">Nucleotidyltransferase</keyword>
<dbReference type="InterPro" id="IPR050238">
    <property type="entry name" value="DNA_Rep/Repair_Clamp_Loader"/>
</dbReference>
<organism evidence="10 11">
    <name type="scientific">Candidatus Gottesmanbacteria bacterium GW2011_GWA2_42_18</name>
    <dbReference type="NCBI Taxonomy" id="1618442"/>
    <lineage>
        <taxon>Bacteria</taxon>
        <taxon>Candidatus Gottesmaniibacteriota</taxon>
    </lineage>
</organism>
<dbReference type="CDD" id="cd00009">
    <property type="entry name" value="AAA"/>
    <property type="match status" value="1"/>
</dbReference>
<keyword evidence="2" id="KW-0479">Metal-binding</keyword>
<comment type="function">
    <text evidence="8">DNA polymerase III is a complex, multichain enzyme responsible for most of the replicative synthesis in bacteria. This DNA polymerase also exhibits 3' to 5' exonuclease activity.</text>
</comment>
<dbReference type="InterPro" id="IPR012763">
    <property type="entry name" value="DNA_pol_III_sug/sutau_N"/>
</dbReference>
<evidence type="ECO:0000256" key="6">
    <source>
        <dbReference type="ARBA" id="ARBA00022932"/>
    </source>
</evidence>
<dbReference type="EC" id="2.7.7.7" evidence="8"/>
<dbReference type="GO" id="GO:0005524">
    <property type="term" value="F:ATP binding"/>
    <property type="evidence" value="ECO:0007669"/>
    <property type="project" value="UniProtKB-KW"/>
</dbReference>
<keyword evidence="4" id="KW-0862">Zinc</keyword>
<evidence type="ECO:0000256" key="4">
    <source>
        <dbReference type="ARBA" id="ARBA00022833"/>
    </source>
</evidence>
<comment type="caution">
    <text evidence="10">The sequence shown here is derived from an EMBL/GenBank/DDBJ whole genome shotgun (WGS) entry which is preliminary data.</text>
</comment>
<dbReference type="FunFam" id="3.40.50.300:FF:000014">
    <property type="entry name" value="DNA polymerase III subunit gamma/tau"/>
    <property type="match status" value="1"/>
</dbReference>
<keyword evidence="8" id="KW-0808">Transferase</keyword>
<reference evidence="10 11" key="1">
    <citation type="journal article" date="2015" name="Nature">
        <title>rRNA introns, odd ribosomes, and small enigmatic genomes across a large radiation of phyla.</title>
        <authorList>
            <person name="Brown C.T."/>
            <person name="Hug L.A."/>
            <person name="Thomas B.C."/>
            <person name="Sharon I."/>
            <person name="Castelle C.J."/>
            <person name="Singh A."/>
            <person name="Wilkins M.J."/>
            <person name="Williams K.H."/>
            <person name="Banfield J.F."/>
        </authorList>
    </citation>
    <scope>NUCLEOTIDE SEQUENCE [LARGE SCALE GENOMIC DNA]</scope>
</reference>
<protein>
    <recommendedName>
        <fullName evidence="8">DNA polymerase III subunit gamma/tau</fullName>
        <ecNumber evidence="8">2.7.7.7</ecNumber>
    </recommendedName>
</protein>
<evidence type="ECO:0000256" key="2">
    <source>
        <dbReference type="ARBA" id="ARBA00022723"/>
    </source>
</evidence>
<dbReference type="GO" id="GO:0003887">
    <property type="term" value="F:DNA-directed DNA polymerase activity"/>
    <property type="evidence" value="ECO:0007669"/>
    <property type="project" value="UniProtKB-KW"/>
</dbReference>
<evidence type="ECO:0000256" key="5">
    <source>
        <dbReference type="ARBA" id="ARBA00022840"/>
    </source>
</evidence>
<comment type="similarity">
    <text evidence="1 8">Belongs to the DnaX/STICHEL family.</text>
</comment>
<keyword evidence="8" id="KW-0235">DNA replication</keyword>
<gene>
    <name evidence="8" type="primary">dnaX</name>
    <name evidence="10" type="ORF">UV09_C0004G0030</name>
</gene>
<dbReference type="InterPro" id="IPR003593">
    <property type="entry name" value="AAA+_ATPase"/>
</dbReference>
<dbReference type="GO" id="GO:0009360">
    <property type="term" value="C:DNA polymerase III complex"/>
    <property type="evidence" value="ECO:0007669"/>
    <property type="project" value="InterPro"/>
</dbReference>
<dbReference type="GO" id="GO:0003677">
    <property type="term" value="F:DNA binding"/>
    <property type="evidence" value="ECO:0007669"/>
    <property type="project" value="InterPro"/>
</dbReference>
<comment type="subunit">
    <text evidence="8">DNA polymerase III contains a core (composed of alpha, epsilon and theta chains) that associates with a tau subunit. This core dimerizes to form the POLIII' complex. PolIII' associates with the gamma complex (composed of gamma, delta, delta', psi and chi chains) and with the beta chain to form the complete DNA polymerase III complex.</text>
</comment>
<keyword evidence="3 8" id="KW-0547">Nucleotide-binding</keyword>
<dbReference type="AlphaFoldDB" id="A0A0G1BMN0"/>
<evidence type="ECO:0000256" key="8">
    <source>
        <dbReference type="RuleBase" id="RU364063"/>
    </source>
</evidence>
<name>A0A0G1BMN0_9BACT</name>
<dbReference type="Gene3D" id="3.40.50.300">
    <property type="entry name" value="P-loop containing nucleotide triphosphate hydrolases"/>
    <property type="match status" value="1"/>
</dbReference>
<dbReference type="PATRIC" id="fig|1618442.3.peg.255"/>
<evidence type="ECO:0000256" key="1">
    <source>
        <dbReference type="ARBA" id="ARBA00006360"/>
    </source>
</evidence>
<sequence>MVLYRKYRPQKLADLDIEEVRQKLEKTLSSPYLPHAYLFAGPKGTGKTSAARIVAKILNCEKIKGKTTQVEPCNRCDSCLSITGGRHFDVLEIDAASNRGIEEIRDLREKIKLVPVSGKFKVYIIDEVHMLTTEAFNALLKTLEEPPKHAVFVLATTEAERMPETIKSRCVTFSFRKAAVNEITNSLKRVTAGEGVKIDADIINEIAVMAEGSFRDATKMLEQVLSEKIDSREKLRAALGRDSVSAGSFLKLLKDKQIKVILQTIVTMAGQGIDLRFFVTDILNLLHSMLLDRYGLEQAGLSANLKGLYTSREISELIGVFSQVFQELKFASRPELPLETALVAWCEKGG</sequence>
<dbReference type="GO" id="GO:0046872">
    <property type="term" value="F:metal ion binding"/>
    <property type="evidence" value="ECO:0007669"/>
    <property type="project" value="UniProtKB-KW"/>
</dbReference>
<accession>A0A0G1BMN0</accession>
<evidence type="ECO:0000313" key="11">
    <source>
        <dbReference type="Proteomes" id="UP000034320"/>
    </source>
</evidence>
<evidence type="ECO:0000313" key="10">
    <source>
        <dbReference type="EMBL" id="KKS47541.1"/>
    </source>
</evidence>